<dbReference type="NCBIfam" id="TIGR00634">
    <property type="entry name" value="recN"/>
    <property type="match status" value="1"/>
</dbReference>
<dbReference type="GO" id="GO:0005524">
    <property type="term" value="F:ATP binding"/>
    <property type="evidence" value="ECO:0007669"/>
    <property type="project" value="UniProtKB-KW"/>
</dbReference>
<keyword evidence="10" id="KW-0175">Coiled coil</keyword>
<dbReference type="SUPFAM" id="SSF52540">
    <property type="entry name" value="P-loop containing nucleoside triphosphate hydrolases"/>
    <property type="match status" value="1"/>
</dbReference>
<sequence>MLASLKIKDIAIIDELDIKFCPHLNIITGETGAGKSIIINAVKLLSGERAPRNMIRYGAERGYVYAEFFEENKEIKIERTIYTSGRSRTRINEGPVGLKELCERISPLLSICGQREYELLLDEERQIDIIDHYGGLLPIRNSVAEGYTRLNYLKARLDYLNELIKEREKQRALLLFEADTIDRAKLKVGEDKELLEEKERLVNAERLKRAAVSSYMLLYEKENSIISILSGIERELSEASSIDSRLKESADKMKETRYLLEDIAYSLRDYAERVFYDKERLDEIEERLSLIDSLKKRFGGSIEEILSYRKRIEDEISSGSEYKEEVKRLCEEIPALKRELNQRADELSKKRKEAAARLKSEVEKGLLSLNMRARFDTEFIGTELTERGKERASFLFSANPGEPLRPLSMTASGGELCRVLLVIKTILSGRYSIPTVIFDEVDVGIGGRTGEVVGRMLKELSESQQVICITHLPQIAAFADRHFFVKKEIKDKRTVTRVKVLEGNERIDEIARMLGGDKAAIEHAREMVKIGSPI</sequence>
<evidence type="ECO:0000256" key="2">
    <source>
        <dbReference type="ARBA" id="ARBA00009441"/>
    </source>
</evidence>
<dbReference type="EMBL" id="CP013015">
    <property type="protein sequence ID" value="AMM40736.1"/>
    <property type="molecule type" value="Genomic_DNA"/>
</dbReference>
<dbReference type="GO" id="GO:0006310">
    <property type="term" value="P:DNA recombination"/>
    <property type="evidence" value="ECO:0007669"/>
    <property type="project" value="InterPro"/>
</dbReference>
<dbReference type="KEGG" id="daw:HS1_000932"/>
<evidence type="ECO:0000259" key="11">
    <source>
        <dbReference type="Pfam" id="PF02463"/>
    </source>
</evidence>
<dbReference type="FunFam" id="3.40.50.300:FF:000356">
    <property type="entry name" value="DNA repair protein RecN"/>
    <property type="match status" value="1"/>
</dbReference>
<dbReference type="GO" id="GO:0043590">
    <property type="term" value="C:bacterial nucleoid"/>
    <property type="evidence" value="ECO:0007669"/>
    <property type="project" value="TreeGrafter"/>
</dbReference>
<evidence type="ECO:0000313" key="13">
    <source>
        <dbReference type="Proteomes" id="UP000070560"/>
    </source>
</evidence>
<evidence type="ECO:0000256" key="6">
    <source>
        <dbReference type="ARBA" id="ARBA00022840"/>
    </source>
</evidence>
<dbReference type="PANTHER" id="PTHR11059:SF0">
    <property type="entry name" value="DNA REPAIR PROTEIN RECN"/>
    <property type="match status" value="1"/>
</dbReference>
<evidence type="ECO:0000256" key="3">
    <source>
        <dbReference type="ARBA" id="ARBA00021315"/>
    </source>
</evidence>
<evidence type="ECO:0000256" key="5">
    <source>
        <dbReference type="ARBA" id="ARBA00022763"/>
    </source>
</evidence>
<dbReference type="CDD" id="cd03241">
    <property type="entry name" value="ABC_RecN"/>
    <property type="match status" value="1"/>
</dbReference>
<feature type="coiled-coil region" evidence="10">
    <location>
        <begin position="319"/>
        <end position="364"/>
    </location>
</feature>
<keyword evidence="6" id="KW-0067">ATP-binding</keyword>
<gene>
    <name evidence="12" type="ORF">HS1_000932</name>
</gene>
<accession>A0A7U4QJY6</accession>
<proteinExistence type="inferred from homology"/>
<dbReference type="Proteomes" id="UP000070560">
    <property type="component" value="Chromosome"/>
</dbReference>
<dbReference type="RefSeq" id="WP_066061634.1">
    <property type="nucleotide sequence ID" value="NZ_CP013015.1"/>
</dbReference>
<evidence type="ECO:0000256" key="10">
    <source>
        <dbReference type="SAM" id="Coils"/>
    </source>
</evidence>
<reference evidence="12 13" key="1">
    <citation type="submission" date="2015-10" db="EMBL/GenBank/DDBJ databases">
        <title>Candidatus Desulfofervidus auxilii, a hydrogenotrophic sulfate-reducing bacterium involved in the thermophilic anaerobic oxidation of methane.</title>
        <authorList>
            <person name="Krukenberg V."/>
            <person name="Richter M."/>
            <person name="Wegener G."/>
        </authorList>
    </citation>
    <scope>NUCLEOTIDE SEQUENCE [LARGE SCALE GENOMIC DNA]</scope>
    <source>
        <strain evidence="12 13">HS1</strain>
    </source>
</reference>
<evidence type="ECO:0000256" key="8">
    <source>
        <dbReference type="ARBA" id="ARBA00033408"/>
    </source>
</evidence>
<dbReference type="Gene3D" id="3.40.50.300">
    <property type="entry name" value="P-loop containing nucleotide triphosphate hydrolases"/>
    <property type="match status" value="2"/>
</dbReference>
<dbReference type="GO" id="GO:0009432">
    <property type="term" value="P:SOS response"/>
    <property type="evidence" value="ECO:0007669"/>
    <property type="project" value="TreeGrafter"/>
</dbReference>
<evidence type="ECO:0000313" key="12">
    <source>
        <dbReference type="EMBL" id="AMM40736.1"/>
    </source>
</evidence>
<dbReference type="OrthoDB" id="9806954at2"/>
<dbReference type="InterPro" id="IPR003395">
    <property type="entry name" value="RecF/RecN/SMC_N"/>
</dbReference>
<evidence type="ECO:0000256" key="4">
    <source>
        <dbReference type="ARBA" id="ARBA00022741"/>
    </source>
</evidence>
<keyword evidence="7 9" id="KW-0234">DNA repair</keyword>
<feature type="domain" description="RecF/RecN/SMC N-terminal" evidence="11">
    <location>
        <begin position="5"/>
        <end position="487"/>
    </location>
</feature>
<dbReference type="PANTHER" id="PTHR11059">
    <property type="entry name" value="DNA REPAIR PROTEIN RECN"/>
    <property type="match status" value="1"/>
</dbReference>
<evidence type="ECO:0000256" key="9">
    <source>
        <dbReference type="PIRNR" id="PIRNR003128"/>
    </source>
</evidence>
<dbReference type="Pfam" id="PF02463">
    <property type="entry name" value="SMC_N"/>
    <property type="match status" value="1"/>
</dbReference>
<protein>
    <recommendedName>
        <fullName evidence="3 9">DNA repair protein RecN</fullName>
    </recommendedName>
    <alternativeName>
        <fullName evidence="8 9">Recombination protein N</fullName>
    </alternativeName>
</protein>
<dbReference type="InterPro" id="IPR027417">
    <property type="entry name" value="P-loop_NTPase"/>
</dbReference>
<comment type="function">
    <text evidence="1 9">May be involved in recombinational repair of damaged DNA.</text>
</comment>
<keyword evidence="13" id="KW-1185">Reference proteome</keyword>
<evidence type="ECO:0000256" key="1">
    <source>
        <dbReference type="ARBA" id="ARBA00003618"/>
    </source>
</evidence>
<keyword evidence="5 9" id="KW-0227">DNA damage</keyword>
<dbReference type="InterPro" id="IPR004604">
    <property type="entry name" value="DNA_recomb/repair_RecN"/>
</dbReference>
<dbReference type="AlphaFoldDB" id="A0A7U4QJY6"/>
<name>A0A7U4QJY6_DESA2</name>
<evidence type="ECO:0000256" key="7">
    <source>
        <dbReference type="ARBA" id="ARBA00023204"/>
    </source>
</evidence>
<organism evidence="12 13">
    <name type="scientific">Desulfofervidus auxilii</name>
    <dbReference type="NCBI Taxonomy" id="1621989"/>
    <lineage>
        <taxon>Bacteria</taxon>
        <taxon>Pseudomonadati</taxon>
        <taxon>Thermodesulfobacteriota</taxon>
        <taxon>Candidatus Desulfofervidia</taxon>
        <taxon>Candidatus Desulfofervidales</taxon>
        <taxon>Candidatus Desulfofervidaceae</taxon>
        <taxon>Candidatus Desulfofervidus</taxon>
    </lineage>
</organism>
<dbReference type="GO" id="GO:0006281">
    <property type="term" value="P:DNA repair"/>
    <property type="evidence" value="ECO:0007669"/>
    <property type="project" value="UniProtKB-KW"/>
</dbReference>
<dbReference type="PIRSF" id="PIRSF003128">
    <property type="entry name" value="RecN"/>
    <property type="match status" value="1"/>
</dbReference>
<keyword evidence="4" id="KW-0547">Nucleotide-binding</keyword>
<comment type="similarity">
    <text evidence="2 9">Belongs to the RecN family.</text>
</comment>